<dbReference type="GeneTree" id="ENSGT00940000157344"/>
<dbReference type="Ensembl" id="ENSUMAT00000031268.1">
    <property type="protein sequence ID" value="ENSUMAP00000026418.1"/>
    <property type="gene ID" value="ENSUMAG00000019230.1"/>
</dbReference>
<comment type="similarity">
    <text evidence="1">Belongs to the AHA1 family.</text>
</comment>
<dbReference type="Pfam" id="PF09229">
    <property type="entry name" value="Aha1_N"/>
    <property type="match status" value="1"/>
</dbReference>
<accession>A0A452UZ51</accession>
<dbReference type="Gene3D" id="3.15.10.20">
    <property type="entry name" value="Activator of Hsp90 ATPase Aha1, N-terminal domain"/>
    <property type="match status" value="1"/>
</dbReference>
<protein>
    <recommendedName>
        <fullName evidence="2">Activator of Hsp90 ATPase AHSA1-like N-terminal domain-containing protein</fullName>
    </recommendedName>
</protein>
<feature type="domain" description="Activator of Hsp90 ATPase AHSA1-like N-terminal" evidence="2">
    <location>
        <begin position="33"/>
        <end position="87"/>
    </location>
</feature>
<dbReference type="GO" id="GO:0005829">
    <property type="term" value="C:cytosol"/>
    <property type="evidence" value="ECO:0007669"/>
    <property type="project" value="TreeGrafter"/>
</dbReference>
<proteinExistence type="inferred from homology"/>
<dbReference type="InterPro" id="IPR015310">
    <property type="entry name" value="AHSA1-like_N"/>
</dbReference>
<evidence type="ECO:0000313" key="3">
    <source>
        <dbReference type="Ensembl" id="ENSUMAP00000026418"/>
    </source>
</evidence>
<reference evidence="3" key="1">
    <citation type="submission" date="2019-03" db="UniProtKB">
        <authorList>
            <consortium name="Ensembl"/>
        </authorList>
    </citation>
    <scope>IDENTIFICATION</scope>
</reference>
<dbReference type="InterPro" id="IPR036338">
    <property type="entry name" value="Aha1"/>
</dbReference>
<dbReference type="GO" id="GO:0001671">
    <property type="term" value="F:ATPase activator activity"/>
    <property type="evidence" value="ECO:0007669"/>
    <property type="project" value="InterPro"/>
</dbReference>
<evidence type="ECO:0000259" key="2">
    <source>
        <dbReference type="Pfam" id="PF09229"/>
    </source>
</evidence>
<name>A0A452UZ51_URSMA</name>
<dbReference type="AlphaFoldDB" id="A0A452UZ51"/>
<dbReference type="PANTHER" id="PTHR13009">
    <property type="entry name" value="HEAT SHOCK PROTEIN 90 HSP90 CO-CHAPERONE AHA-1"/>
    <property type="match status" value="1"/>
</dbReference>
<dbReference type="SUPFAM" id="SSF103111">
    <property type="entry name" value="Activator of Hsp90 ATPase, Aha1"/>
    <property type="match status" value="1"/>
</dbReference>
<dbReference type="PANTHER" id="PTHR13009:SF4">
    <property type="entry name" value="ACTIVATOR OF 90 KDA HEAT SHOCK PROTEIN ATPASE HOMOLOG 2-RELATED"/>
    <property type="match status" value="1"/>
</dbReference>
<sequence length="117" mass="13014">KSRWGEAPQLSVETGGRGASLHWLWDFSFLLPKLPDLLVGIVVENEAGGGEIGELKQVEGEASWSSCKGKLIFFYEWNISLSWKGKGGAGSQRRSPMWGSIPELRDHALSRRQMLND</sequence>
<organism evidence="3">
    <name type="scientific">Ursus maritimus</name>
    <name type="common">Polar bear</name>
    <name type="synonym">Thalarctos maritimus</name>
    <dbReference type="NCBI Taxonomy" id="29073"/>
    <lineage>
        <taxon>Eukaryota</taxon>
        <taxon>Metazoa</taxon>
        <taxon>Chordata</taxon>
        <taxon>Craniata</taxon>
        <taxon>Vertebrata</taxon>
        <taxon>Euteleostomi</taxon>
        <taxon>Mammalia</taxon>
        <taxon>Eutheria</taxon>
        <taxon>Laurasiatheria</taxon>
        <taxon>Carnivora</taxon>
        <taxon>Caniformia</taxon>
        <taxon>Ursidae</taxon>
        <taxon>Ursus</taxon>
    </lineage>
</organism>
<dbReference type="GO" id="GO:0051087">
    <property type="term" value="F:protein-folding chaperone binding"/>
    <property type="evidence" value="ECO:0007669"/>
    <property type="project" value="InterPro"/>
</dbReference>
<dbReference type="GO" id="GO:0006457">
    <property type="term" value="P:protein folding"/>
    <property type="evidence" value="ECO:0007669"/>
    <property type="project" value="TreeGrafter"/>
</dbReference>
<evidence type="ECO:0000256" key="1">
    <source>
        <dbReference type="ARBA" id="ARBA00006817"/>
    </source>
</evidence>